<dbReference type="AlphaFoldDB" id="A0A7I9Y4F0"/>
<protein>
    <recommendedName>
        <fullName evidence="1">DUF3320 domain-containing protein</fullName>
    </recommendedName>
</protein>
<feature type="domain" description="DUF3320" evidence="1">
    <location>
        <begin position="48"/>
        <end position="86"/>
    </location>
</feature>
<comment type="caution">
    <text evidence="2">The sequence shown here is derived from an EMBL/GenBank/DDBJ whole genome shotgun (WGS) entry which is preliminary data.</text>
</comment>
<sequence>MPLDRPIIETEQAEIADTPNWTTEYRPAPATPIPHFVDPGEAGSHLHMVEAIQVLVEYEGPVHIEVAHERLRAWWNIGRIGSNIRNNIDRAIQRAQVIRDGDFLMLPGRQVSVVRVPAGNTARKAEHVHLEELGMAVVLTVQDVGAARRTEVVQCVARVFGWTRIGAVVERYIGDAIDHLVVGGRITISGDDTLTLSSVQQSSPGIVL</sequence>
<evidence type="ECO:0000313" key="2">
    <source>
        <dbReference type="EMBL" id="GFG83457.1"/>
    </source>
</evidence>
<evidence type="ECO:0000313" key="3">
    <source>
        <dbReference type="Proteomes" id="UP000465305"/>
    </source>
</evidence>
<evidence type="ECO:0000259" key="1">
    <source>
        <dbReference type="Pfam" id="PF11784"/>
    </source>
</evidence>
<name>A0A7I9Y4F0_MYCAL</name>
<dbReference type="Pfam" id="PF11784">
    <property type="entry name" value="DUF3320"/>
    <property type="match status" value="1"/>
</dbReference>
<dbReference type="InterPro" id="IPR021754">
    <property type="entry name" value="DUF3320"/>
</dbReference>
<reference evidence="2 3" key="1">
    <citation type="journal article" date="2019" name="Emerg. Microbes Infect.">
        <title>Comprehensive subspecies identification of 175 nontuberculous mycobacteria species based on 7547 genomic profiles.</title>
        <authorList>
            <person name="Matsumoto Y."/>
            <person name="Kinjo T."/>
            <person name="Motooka D."/>
            <person name="Nabeya D."/>
            <person name="Jung N."/>
            <person name="Uechi K."/>
            <person name="Horii T."/>
            <person name="Iida T."/>
            <person name="Fujita J."/>
            <person name="Nakamura S."/>
        </authorList>
    </citation>
    <scope>NUCLEOTIDE SEQUENCE [LARGE SCALE GENOMIC DNA]</scope>
    <source>
        <strain evidence="2 3">JCM 30723</strain>
    </source>
</reference>
<dbReference type="EMBL" id="BLKY01000001">
    <property type="protein sequence ID" value="GFG83457.1"/>
    <property type="molecule type" value="Genomic_DNA"/>
</dbReference>
<organism evidence="2 3">
    <name type="scientific">Mycolicibacter algericus</name>
    <name type="common">Mycobacterium algericum</name>
    <dbReference type="NCBI Taxonomy" id="1288388"/>
    <lineage>
        <taxon>Bacteria</taxon>
        <taxon>Bacillati</taxon>
        <taxon>Actinomycetota</taxon>
        <taxon>Actinomycetes</taxon>
        <taxon>Mycobacteriales</taxon>
        <taxon>Mycobacteriaceae</taxon>
        <taxon>Mycolicibacter</taxon>
    </lineage>
</organism>
<proteinExistence type="predicted"/>
<gene>
    <name evidence="2" type="ORF">MALGJ_01330</name>
</gene>
<accession>A0A7I9Y4F0</accession>
<dbReference type="Proteomes" id="UP000465305">
    <property type="component" value="Unassembled WGS sequence"/>
</dbReference>